<reference evidence="8" key="2">
    <citation type="submission" date="2013-06" db="EMBL/GenBank/DDBJ databases">
        <authorList>
            <person name="van Diepen L.T.A."/>
            <person name="Olson A."/>
            <person name="Ihrmark K."/>
            <person name="Stenlid J."/>
            <person name="James T.Y."/>
        </authorList>
    </citation>
    <scope>NUCLEOTIDE SEQUENCE</scope>
    <source>
        <strain evidence="8">Sa_16-4</strain>
    </source>
</reference>
<keyword evidence="3 8" id="KW-0371">Homeobox</keyword>
<proteinExistence type="inferred from homology"/>
<dbReference type="Pfam" id="PF05920">
    <property type="entry name" value="Homeobox_KN"/>
    <property type="match status" value="1"/>
</dbReference>
<name>S5RW50_HETAN</name>
<feature type="compositionally biased region" description="Basic and acidic residues" evidence="5">
    <location>
        <begin position="274"/>
        <end position="283"/>
    </location>
</feature>
<reference evidence="8" key="1">
    <citation type="journal article" date="2013" name="Mol. Biol. Evol.">
        <title>Extensive trans-specific polymorphism at the mating type locus of the root decay fungus heterobasidion.</title>
        <authorList>
            <person name="van Diepen L.T."/>
            <person name="Olson A."/>
            <person name="Ihrmark K."/>
            <person name="Stenlid J."/>
            <person name="James T.Y."/>
        </authorList>
    </citation>
    <scope>NUCLEOTIDE SEQUENCE</scope>
    <source>
        <strain evidence="8">Sa_16-4</strain>
    </source>
</reference>
<protein>
    <submittedName>
        <fullName evidence="8">A1 homeodomain mating type protein</fullName>
    </submittedName>
</protein>
<dbReference type="AlphaFoldDB" id="S5RW50"/>
<evidence type="ECO:0000256" key="2">
    <source>
        <dbReference type="ARBA" id="ARBA00023125"/>
    </source>
</evidence>
<feature type="region of interest" description="Disordered" evidence="5">
    <location>
        <begin position="274"/>
        <end position="446"/>
    </location>
</feature>
<dbReference type="CDD" id="cd00086">
    <property type="entry name" value="homeodomain"/>
    <property type="match status" value="1"/>
</dbReference>
<dbReference type="InterPro" id="IPR008422">
    <property type="entry name" value="KN_HD"/>
</dbReference>
<evidence type="ECO:0000256" key="4">
    <source>
        <dbReference type="ARBA" id="ARBA00023242"/>
    </source>
</evidence>
<feature type="compositionally biased region" description="Polar residues" evidence="5">
    <location>
        <begin position="357"/>
        <end position="369"/>
    </location>
</feature>
<feature type="compositionally biased region" description="Pro residues" evidence="5">
    <location>
        <begin position="372"/>
        <end position="386"/>
    </location>
</feature>
<dbReference type="GO" id="GO:0006355">
    <property type="term" value="P:regulation of DNA-templated transcription"/>
    <property type="evidence" value="ECO:0007669"/>
    <property type="project" value="InterPro"/>
</dbReference>
<dbReference type="InterPro" id="IPR009057">
    <property type="entry name" value="Homeodomain-like_sf"/>
</dbReference>
<evidence type="ECO:0000256" key="1">
    <source>
        <dbReference type="ARBA" id="ARBA00005800"/>
    </source>
</evidence>
<keyword evidence="2 8" id="KW-0238">DNA-binding</keyword>
<evidence type="ECO:0000259" key="7">
    <source>
        <dbReference type="Pfam" id="PF12731"/>
    </source>
</evidence>
<organism evidence="8">
    <name type="scientific">Heterobasidion annosum</name>
    <name type="common">Root rot fungus</name>
    <name type="synonym">Polyporus annosus</name>
    <dbReference type="NCBI Taxonomy" id="13563"/>
    <lineage>
        <taxon>Eukaryota</taxon>
        <taxon>Fungi</taxon>
        <taxon>Dikarya</taxon>
        <taxon>Basidiomycota</taxon>
        <taxon>Agaricomycotina</taxon>
        <taxon>Agaricomycetes</taxon>
        <taxon>Russulales</taxon>
        <taxon>Bondarzewiaceae</taxon>
        <taxon>Heterobasidion</taxon>
        <taxon>Heterobasidion annosum species complex</taxon>
    </lineage>
</organism>
<evidence type="ECO:0000256" key="5">
    <source>
        <dbReference type="SAM" id="MobiDB-lite"/>
    </source>
</evidence>
<keyword evidence="4" id="KW-0539">Nucleus</keyword>
<dbReference type="EMBL" id="KF280369">
    <property type="protein sequence ID" value="AGS09280.1"/>
    <property type="molecule type" value="Genomic_DNA"/>
</dbReference>
<dbReference type="InterPro" id="IPR024333">
    <property type="entry name" value="Mating-type_A-alpha/beta_1_N"/>
</dbReference>
<feature type="compositionally biased region" description="Basic and acidic residues" evidence="5">
    <location>
        <begin position="342"/>
        <end position="354"/>
    </location>
</feature>
<dbReference type="InterPro" id="IPR001356">
    <property type="entry name" value="HD"/>
</dbReference>
<dbReference type="SUPFAM" id="SSF46689">
    <property type="entry name" value="Homeodomain-like"/>
    <property type="match status" value="1"/>
</dbReference>
<dbReference type="Gene3D" id="1.10.10.60">
    <property type="entry name" value="Homeodomain-like"/>
    <property type="match status" value="1"/>
</dbReference>
<evidence type="ECO:0000259" key="6">
    <source>
        <dbReference type="Pfam" id="PF05920"/>
    </source>
</evidence>
<sequence length="661" mass="71961">MDDLTLRRRLFRAEKSLLDAVEEGPQALRSFYESWTSLGRDIEHAIRHRTLGSDTLSLVKVVSARVQVLAEAFLDTHLQFHSLTDDLMSELGDTLSQFGLSEDSPIEVIPDHQHRLKKAPLFSDLTTPQPSSFVSAYDWLLDNLHNPYPSPDVKSQLAQAHGLSPKAIGTWLKQVRQEIGWSTLFGEIFSGSRSKTTRAASLAYISRDPDLPEKVKHAFRVVRDKLERLPISSRIPGKDAGLADAETLQKLESMRNQVVDGTSVREEIDREIEHLRGKGKEAEPSPSSPLPLPDTLLCGPTSPFTPDTSDEEEDTTPPPPVAGCKRRLDSATETPSDGLKSLSDRPIKRSRTDKINPISSSELPQTRLSHNLPPPIQEPTPLPSSPTPTRHLSQPNVVETTERPASPVPFISRKRRLSDADLSPPEPKRPRGVIQGPRAHAVSDPLPAGLGGDTLESLLSDEDWAGLFSTSRHTPPNVEPQPPQIVSIDDPIIPTSDPYSSLALVPPAQTPSYPTVNLDDPIFSVSDVLALLSASSPDAATATATHPTTPSAILPNTPALVSERPEVATPQGASSAIDWGHFDEITLAHLPTCEPIAPQGSVAPCPEASTGYAQSMSLVDDMLLPFMFTPDMNPPPDTFGLDIYSGFGDQSRAWTGLWDLD</sequence>
<feature type="compositionally biased region" description="Polar residues" evidence="5">
    <location>
        <begin position="390"/>
        <end position="399"/>
    </location>
</feature>
<accession>S5RW50</accession>
<dbReference type="Pfam" id="PF12731">
    <property type="entry name" value="Mating_N"/>
    <property type="match status" value="1"/>
</dbReference>
<feature type="domain" description="KN homeodomain" evidence="6">
    <location>
        <begin position="139"/>
        <end position="176"/>
    </location>
</feature>
<evidence type="ECO:0000256" key="3">
    <source>
        <dbReference type="ARBA" id="ARBA00023155"/>
    </source>
</evidence>
<feature type="domain" description="Mating-type protein A-alpha/beta 1 N-terminal" evidence="7">
    <location>
        <begin position="3"/>
        <end position="88"/>
    </location>
</feature>
<evidence type="ECO:0000313" key="8">
    <source>
        <dbReference type="EMBL" id="AGS09280.1"/>
    </source>
</evidence>
<comment type="similarity">
    <text evidence="1">Belongs to the TALE/M-ATYP homeobox family.</text>
</comment>
<dbReference type="GO" id="GO:0003677">
    <property type="term" value="F:DNA binding"/>
    <property type="evidence" value="ECO:0007669"/>
    <property type="project" value="UniProtKB-KW"/>
</dbReference>